<organism evidence="2 3">
    <name type="scientific">Streptomyces kebangsaanensis</name>
    <dbReference type="NCBI Taxonomy" id="864058"/>
    <lineage>
        <taxon>Bacteria</taxon>
        <taxon>Bacillati</taxon>
        <taxon>Actinomycetota</taxon>
        <taxon>Actinomycetes</taxon>
        <taxon>Kitasatosporales</taxon>
        <taxon>Streptomycetaceae</taxon>
        <taxon>Streptomyces</taxon>
    </lineage>
</organism>
<proteinExistence type="predicted"/>
<accession>A0ABW6KT59</accession>
<evidence type="ECO:0008006" key="4">
    <source>
        <dbReference type="Google" id="ProtNLM"/>
    </source>
</evidence>
<keyword evidence="1" id="KW-0472">Membrane</keyword>
<name>A0ABW6KT59_9ACTN</name>
<evidence type="ECO:0000256" key="1">
    <source>
        <dbReference type="SAM" id="Phobius"/>
    </source>
</evidence>
<feature type="transmembrane region" description="Helical" evidence="1">
    <location>
        <begin position="85"/>
        <end position="106"/>
    </location>
</feature>
<dbReference type="RefSeq" id="WP_388347744.1">
    <property type="nucleotide sequence ID" value="NZ_JBIAFJ010000012.1"/>
</dbReference>
<comment type="caution">
    <text evidence="2">The sequence shown here is derived from an EMBL/GenBank/DDBJ whole genome shotgun (WGS) entry which is preliminary data.</text>
</comment>
<reference evidence="2 3" key="1">
    <citation type="submission" date="2024-10" db="EMBL/GenBank/DDBJ databases">
        <title>The Natural Products Discovery Center: Release of the First 8490 Sequenced Strains for Exploring Actinobacteria Biosynthetic Diversity.</title>
        <authorList>
            <person name="Kalkreuter E."/>
            <person name="Kautsar S.A."/>
            <person name="Yang D."/>
            <person name="Bader C.D."/>
            <person name="Teijaro C.N."/>
            <person name="Fluegel L."/>
            <person name="Davis C.M."/>
            <person name="Simpson J.R."/>
            <person name="Lauterbach L."/>
            <person name="Steele A.D."/>
            <person name="Gui C."/>
            <person name="Meng S."/>
            <person name="Li G."/>
            <person name="Viehrig K."/>
            <person name="Ye F."/>
            <person name="Su P."/>
            <person name="Kiefer A.F."/>
            <person name="Nichols A."/>
            <person name="Cepeda A.J."/>
            <person name="Yan W."/>
            <person name="Fan B."/>
            <person name="Jiang Y."/>
            <person name="Adhikari A."/>
            <person name="Zheng C.-J."/>
            <person name="Schuster L."/>
            <person name="Cowan T.M."/>
            <person name="Smanski M.J."/>
            <person name="Chevrette M.G."/>
            <person name="De Carvalho L.P.S."/>
            <person name="Shen B."/>
        </authorList>
    </citation>
    <scope>NUCLEOTIDE SEQUENCE [LARGE SCALE GENOMIC DNA]</scope>
    <source>
        <strain evidence="2 3">NPDC007147</strain>
    </source>
</reference>
<evidence type="ECO:0000313" key="2">
    <source>
        <dbReference type="EMBL" id="MFE9171084.1"/>
    </source>
</evidence>
<feature type="transmembrane region" description="Helical" evidence="1">
    <location>
        <begin position="56"/>
        <end position="78"/>
    </location>
</feature>
<sequence>MNRAVPWSEAALVAVACWAVSGLGYGVLAALDEPQLSPAPLILMGLSQWFWARHRFWPAGVAASLTGAVVLFALVDVLRPGLGRYVADALATGTAATVALAVFTLVGRGAGRHRDAAH</sequence>
<evidence type="ECO:0000313" key="3">
    <source>
        <dbReference type="Proteomes" id="UP001601197"/>
    </source>
</evidence>
<protein>
    <recommendedName>
        <fullName evidence="4">SPW repeat-containing protein</fullName>
    </recommendedName>
</protein>
<gene>
    <name evidence="2" type="ORF">ACFYNZ_16415</name>
</gene>
<dbReference type="EMBL" id="JBIAFJ010000012">
    <property type="protein sequence ID" value="MFE9171084.1"/>
    <property type="molecule type" value="Genomic_DNA"/>
</dbReference>
<keyword evidence="1" id="KW-1133">Transmembrane helix</keyword>
<keyword evidence="3" id="KW-1185">Reference proteome</keyword>
<keyword evidence="1" id="KW-0812">Transmembrane</keyword>
<dbReference type="Proteomes" id="UP001601197">
    <property type="component" value="Unassembled WGS sequence"/>
</dbReference>